<protein>
    <submittedName>
        <fullName evidence="1">Uncharacterized protein</fullName>
    </submittedName>
</protein>
<feature type="non-terminal residue" evidence="1">
    <location>
        <position position="1"/>
    </location>
</feature>
<dbReference type="EMBL" id="MCGN01000010">
    <property type="protein sequence ID" value="ORY92114.1"/>
    <property type="molecule type" value="Genomic_DNA"/>
</dbReference>
<dbReference type="InParanoid" id="A0A1X2H2U1"/>
<comment type="caution">
    <text evidence="1">The sequence shown here is derived from an EMBL/GenBank/DDBJ whole genome shotgun (WGS) entry which is preliminary data.</text>
</comment>
<organism evidence="1 2">
    <name type="scientific">Syncephalastrum racemosum</name>
    <name type="common">Filamentous fungus</name>
    <dbReference type="NCBI Taxonomy" id="13706"/>
    <lineage>
        <taxon>Eukaryota</taxon>
        <taxon>Fungi</taxon>
        <taxon>Fungi incertae sedis</taxon>
        <taxon>Mucoromycota</taxon>
        <taxon>Mucoromycotina</taxon>
        <taxon>Mucoromycetes</taxon>
        <taxon>Mucorales</taxon>
        <taxon>Syncephalastraceae</taxon>
        <taxon>Syncephalastrum</taxon>
    </lineage>
</organism>
<dbReference type="AlphaFoldDB" id="A0A1X2H2U1"/>
<evidence type="ECO:0000313" key="2">
    <source>
        <dbReference type="Proteomes" id="UP000242180"/>
    </source>
</evidence>
<evidence type="ECO:0000313" key="1">
    <source>
        <dbReference type="EMBL" id="ORY92114.1"/>
    </source>
</evidence>
<sequence>HNLPIYCISVIYTTIMVSIFPSHYSLSSRCSHFIAISRSMILLLFLPTL</sequence>
<accession>A0A1X2H2U1</accession>
<dbReference type="Proteomes" id="UP000242180">
    <property type="component" value="Unassembled WGS sequence"/>
</dbReference>
<gene>
    <name evidence="1" type="ORF">BCR43DRAFT_497811</name>
</gene>
<name>A0A1X2H2U1_SYNRA</name>
<reference evidence="1 2" key="1">
    <citation type="submission" date="2016-07" db="EMBL/GenBank/DDBJ databases">
        <title>Pervasive Adenine N6-methylation of Active Genes in Fungi.</title>
        <authorList>
            <consortium name="DOE Joint Genome Institute"/>
            <person name="Mondo S.J."/>
            <person name="Dannebaum R.O."/>
            <person name="Kuo R.C."/>
            <person name="Labutti K."/>
            <person name="Haridas S."/>
            <person name="Kuo A."/>
            <person name="Salamov A."/>
            <person name="Ahrendt S.R."/>
            <person name="Lipzen A."/>
            <person name="Sullivan W."/>
            <person name="Andreopoulos W.B."/>
            <person name="Clum A."/>
            <person name="Lindquist E."/>
            <person name="Daum C."/>
            <person name="Ramamoorthy G.K."/>
            <person name="Gryganskyi A."/>
            <person name="Culley D."/>
            <person name="Magnuson J.K."/>
            <person name="James T.Y."/>
            <person name="O'Malley M.A."/>
            <person name="Stajich J.E."/>
            <person name="Spatafora J.W."/>
            <person name="Visel A."/>
            <person name="Grigoriev I.V."/>
        </authorList>
    </citation>
    <scope>NUCLEOTIDE SEQUENCE [LARGE SCALE GENOMIC DNA]</scope>
    <source>
        <strain evidence="1 2">NRRL 2496</strain>
    </source>
</reference>
<keyword evidence="2" id="KW-1185">Reference proteome</keyword>
<proteinExistence type="predicted"/>